<evidence type="ECO:0000313" key="15">
    <source>
        <dbReference type="EMBL" id="MBB6634376.1"/>
    </source>
</evidence>
<evidence type="ECO:0000256" key="6">
    <source>
        <dbReference type="ARBA" id="ARBA00022679"/>
    </source>
</evidence>
<evidence type="ECO:0000256" key="7">
    <source>
        <dbReference type="ARBA" id="ARBA00022741"/>
    </source>
</evidence>
<dbReference type="SUPFAM" id="SSF55874">
    <property type="entry name" value="ATPase domain of HSP90 chaperone/DNA topoisomerase II/histidine kinase"/>
    <property type="match status" value="1"/>
</dbReference>
<dbReference type="InterPro" id="IPR010559">
    <property type="entry name" value="Sig_transdc_His_kin_internal"/>
</dbReference>
<dbReference type="Gene3D" id="6.10.340.10">
    <property type="match status" value="1"/>
</dbReference>
<evidence type="ECO:0000256" key="3">
    <source>
        <dbReference type="ARBA" id="ARBA00012438"/>
    </source>
</evidence>
<dbReference type="AlphaFoldDB" id="A0A841SUV1"/>
<dbReference type="Pfam" id="PF06580">
    <property type="entry name" value="His_kinase"/>
    <property type="match status" value="1"/>
</dbReference>
<evidence type="ECO:0000256" key="9">
    <source>
        <dbReference type="ARBA" id="ARBA00022840"/>
    </source>
</evidence>
<evidence type="ECO:0000256" key="12">
    <source>
        <dbReference type="SAM" id="Phobius"/>
    </source>
</evidence>
<comment type="subcellular location">
    <subcellularLocation>
        <location evidence="2">Cell membrane</location>
        <topology evidence="2">Multi-pass membrane protein</topology>
    </subcellularLocation>
</comment>
<evidence type="ECO:0000256" key="11">
    <source>
        <dbReference type="ARBA" id="ARBA00023136"/>
    </source>
</evidence>
<keyword evidence="12" id="KW-1133">Transmembrane helix</keyword>
<keyword evidence="12" id="KW-0812">Transmembrane</keyword>
<keyword evidence="11 12" id="KW-0472">Membrane</keyword>
<dbReference type="SMART" id="SM00387">
    <property type="entry name" value="HATPase_c"/>
    <property type="match status" value="1"/>
</dbReference>
<protein>
    <recommendedName>
        <fullName evidence="3">histidine kinase</fullName>
        <ecNumber evidence="3">2.7.13.3</ecNumber>
    </recommendedName>
</protein>
<gene>
    <name evidence="15" type="ORF">H7B67_09655</name>
</gene>
<dbReference type="SUPFAM" id="SSF158472">
    <property type="entry name" value="HAMP domain-like"/>
    <property type="match status" value="1"/>
</dbReference>
<keyword evidence="8 15" id="KW-0418">Kinase</keyword>
<evidence type="ECO:0000256" key="10">
    <source>
        <dbReference type="ARBA" id="ARBA00023012"/>
    </source>
</evidence>
<dbReference type="Pfam" id="PF02518">
    <property type="entry name" value="HATPase_c"/>
    <property type="match status" value="1"/>
</dbReference>
<organism evidence="15 16">
    <name type="scientific">Cohnella thailandensis</name>
    <dbReference type="NCBI Taxonomy" id="557557"/>
    <lineage>
        <taxon>Bacteria</taxon>
        <taxon>Bacillati</taxon>
        <taxon>Bacillota</taxon>
        <taxon>Bacilli</taxon>
        <taxon>Bacillales</taxon>
        <taxon>Paenibacillaceae</taxon>
        <taxon>Cohnella</taxon>
    </lineage>
</organism>
<dbReference type="EMBL" id="JACJVQ010000006">
    <property type="protein sequence ID" value="MBB6634376.1"/>
    <property type="molecule type" value="Genomic_DNA"/>
</dbReference>
<dbReference type="InterPro" id="IPR036890">
    <property type="entry name" value="HATPase_C_sf"/>
</dbReference>
<evidence type="ECO:0000256" key="5">
    <source>
        <dbReference type="ARBA" id="ARBA00022553"/>
    </source>
</evidence>
<dbReference type="PANTHER" id="PTHR34220">
    <property type="entry name" value="SENSOR HISTIDINE KINASE YPDA"/>
    <property type="match status" value="1"/>
</dbReference>
<dbReference type="Pfam" id="PF00672">
    <property type="entry name" value="HAMP"/>
    <property type="match status" value="1"/>
</dbReference>
<name>A0A841SUV1_9BACL</name>
<keyword evidence="6" id="KW-0808">Transferase</keyword>
<proteinExistence type="predicted"/>
<dbReference type="InterPro" id="IPR005467">
    <property type="entry name" value="His_kinase_dom"/>
</dbReference>
<sequence length="611" mass="70485">MQVPTDWFRRSIRRLRDATTRRLVNKLILLFSTILILVVASLTLISYRIIERESVQHSISSNSNNLLLVNKNFEKYFAEIEQFSLPQIRYDDIIRAIGREATDYSSRQYLENYLRELFYSRSDIDQIYLYLIDEGKYLYIAKENFNVPVRAAMDAEIPRQAWYQSVMQSPKNAVLQSLVLDRETGYPSVPESSFMAYHRVIRSLADREPRAVLSFFFNDSEKQNIMKDIPFNEGEHLLFLNSQGVPFHIDDPVFYERTAATGFLDKLENGSARSRFTWKEEDTSYLVMFDTSETDGWKLVKSVPYDQIYETAQQTRRIGLLIGLGFLLLSIVLISLTSNAITRPLKRLSTQMRRFSAGEFDSVVEVKGRDEIAYLSRHFNLMVSRTNELINERYKMKLVEKNAILKALEAEINPHFLYNALQAISTKALKSGEEEIADMVDALAMTLRYCISGKDMVHARDELKHIERYMVLQKARFGERLRVVYDIEDSLMQLPIPKLSIQSLVENSIKHALEQVSSSITIVIRIRLEASYAVLSVRDNGPGIAPDRLEAILESFEKEWEEREGDSIGLRNLHTRLQLLFGDKAGLEIETDETGTELRMMIPQGGDDTHA</sequence>
<dbReference type="InterPro" id="IPR050640">
    <property type="entry name" value="Bact_2-comp_sensor_kinase"/>
</dbReference>
<dbReference type="Gene3D" id="3.30.565.10">
    <property type="entry name" value="Histidine kinase-like ATPase, C-terminal domain"/>
    <property type="match status" value="1"/>
</dbReference>
<dbReference type="CDD" id="cd06225">
    <property type="entry name" value="HAMP"/>
    <property type="match status" value="1"/>
</dbReference>
<keyword evidence="4" id="KW-1003">Cell membrane</keyword>
<keyword evidence="7" id="KW-0547">Nucleotide-binding</keyword>
<keyword evidence="9" id="KW-0067">ATP-binding</keyword>
<dbReference type="GO" id="GO:0005886">
    <property type="term" value="C:plasma membrane"/>
    <property type="evidence" value="ECO:0007669"/>
    <property type="project" value="UniProtKB-SubCell"/>
</dbReference>
<dbReference type="SMART" id="SM00304">
    <property type="entry name" value="HAMP"/>
    <property type="match status" value="1"/>
</dbReference>
<evidence type="ECO:0000256" key="4">
    <source>
        <dbReference type="ARBA" id="ARBA00022475"/>
    </source>
</evidence>
<evidence type="ECO:0000313" key="16">
    <source>
        <dbReference type="Proteomes" id="UP000535838"/>
    </source>
</evidence>
<evidence type="ECO:0000256" key="8">
    <source>
        <dbReference type="ARBA" id="ARBA00022777"/>
    </source>
</evidence>
<evidence type="ECO:0000259" key="14">
    <source>
        <dbReference type="PROSITE" id="PS50885"/>
    </source>
</evidence>
<comment type="caution">
    <text evidence="15">The sequence shown here is derived from an EMBL/GenBank/DDBJ whole genome shotgun (WGS) entry which is preliminary data.</text>
</comment>
<dbReference type="PROSITE" id="PS50885">
    <property type="entry name" value="HAMP"/>
    <property type="match status" value="1"/>
</dbReference>
<keyword evidence="16" id="KW-1185">Reference proteome</keyword>
<keyword evidence="10" id="KW-0902">Two-component regulatory system</keyword>
<dbReference type="Proteomes" id="UP000535838">
    <property type="component" value="Unassembled WGS sequence"/>
</dbReference>
<evidence type="ECO:0000256" key="1">
    <source>
        <dbReference type="ARBA" id="ARBA00000085"/>
    </source>
</evidence>
<dbReference type="GO" id="GO:0005524">
    <property type="term" value="F:ATP binding"/>
    <property type="evidence" value="ECO:0007669"/>
    <property type="project" value="UniProtKB-KW"/>
</dbReference>
<keyword evidence="5" id="KW-0597">Phosphoprotein</keyword>
<dbReference type="InterPro" id="IPR003594">
    <property type="entry name" value="HATPase_dom"/>
</dbReference>
<evidence type="ECO:0000259" key="13">
    <source>
        <dbReference type="PROSITE" id="PS50109"/>
    </source>
</evidence>
<evidence type="ECO:0000256" key="2">
    <source>
        <dbReference type="ARBA" id="ARBA00004651"/>
    </source>
</evidence>
<feature type="domain" description="Histidine kinase" evidence="13">
    <location>
        <begin position="501"/>
        <end position="606"/>
    </location>
</feature>
<dbReference type="PROSITE" id="PS50109">
    <property type="entry name" value="HIS_KIN"/>
    <property type="match status" value="1"/>
</dbReference>
<accession>A0A841SUV1</accession>
<dbReference type="InterPro" id="IPR003660">
    <property type="entry name" value="HAMP_dom"/>
</dbReference>
<dbReference type="EC" id="2.7.13.3" evidence="3"/>
<feature type="transmembrane region" description="Helical" evidence="12">
    <location>
        <begin position="23"/>
        <end position="47"/>
    </location>
</feature>
<dbReference type="PANTHER" id="PTHR34220:SF7">
    <property type="entry name" value="SENSOR HISTIDINE KINASE YPDA"/>
    <property type="match status" value="1"/>
</dbReference>
<feature type="transmembrane region" description="Helical" evidence="12">
    <location>
        <begin position="318"/>
        <end position="342"/>
    </location>
</feature>
<dbReference type="GO" id="GO:0000155">
    <property type="term" value="F:phosphorelay sensor kinase activity"/>
    <property type="evidence" value="ECO:0007669"/>
    <property type="project" value="InterPro"/>
</dbReference>
<feature type="domain" description="HAMP" evidence="14">
    <location>
        <begin position="339"/>
        <end position="391"/>
    </location>
</feature>
<comment type="catalytic activity">
    <reaction evidence="1">
        <text>ATP + protein L-histidine = ADP + protein N-phospho-L-histidine.</text>
        <dbReference type="EC" id="2.7.13.3"/>
    </reaction>
</comment>
<reference evidence="15 16" key="1">
    <citation type="submission" date="2020-08" db="EMBL/GenBank/DDBJ databases">
        <title>Cohnella phylogeny.</title>
        <authorList>
            <person name="Dunlap C."/>
        </authorList>
    </citation>
    <scope>NUCLEOTIDE SEQUENCE [LARGE SCALE GENOMIC DNA]</scope>
    <source>
        <strain evidence="15 16">DSM 25241</strain>
    </source>
</reference>